<protein>
    <submittedName>
        <fullName evidence="1">Uncharacterized protein</fullName>
    </submittedName>
</protein>
<proteinExistence type="predicted"/>
<name>A0AA96ZVB5_9EURY</name>
<sequence>MKNKLIRLVCIFLILITLIVPTVAETNNEMKKTEQKDVLKGIDFDSPDFNYEKLTDIQKRALKEKSDKWIEDHTFNVTVTTNYKTQIKNSNTNELIVEEIYQSNDPKFNEMFGTNNILSKKTYLIDNKNKLINFEGNMVTLDVYTKESKTEILVVTTGSDPYNWKAVGYPYPDYLWKVVDPNYPGGGLYIRADPVNMMWQNTSASIVKTFILSKTNWTGVITIEYDYRVYDPFTQTYIRSQSVASNPIRPTGGYHVRIYQMPQGYVVAGAHEDSSSPHQAIAFEPVEKYIAGLFSGNSSWSVSNNSTYLNNSCSSPAYNNGYATVIKRQ</sequence>
<dbReference type="AlphaFoldDB" id="A0AA96ZVB5"/>
<organism evidence="1 2">
    <name type="scientific">Methanolapillus ohkumae</name>
    <dbReference type="NCBI Taxonomy" id="3028298"/>
    <lineage>
        <taxon>Archaea</taxon>
        <taxon>Methanobacteriati</taxon>
        <taxon>Methanobacteriota</taxon>
        <taxon>Stenosarchaea group</taxon>
        <taxon>Methanomicrobia</taxon>
        <taxon>Methanosarcinales</taxon>
        <taxon>Methanosarcinaceae</taxon>
        <taxon>Methanolapillus</taxon>
    </lineage>
</organism>
<dbReference type="GeneID" id="89227851"/>
<dbReference type="Proteomes" id="UP001304970">
    <property type="component" value="Chromosome"/>
</dbReference>
<reference evidence="1 2" key="1">
    <citation type="submission" date="2023-07" db="EMBL/GenBank/DDBJ databases">
        <title>Closed genome sequence of Methanosarcinaceae archaeon Am2.</title>
        <authorList>
            <person name="Poehlein A."/>
            <person name="Protasov E."/>
            <person name="Platt K."/>
            <person name="Reeh H."/>
            <person name="Daniel R."/>
            <person name="Brune A."/>
        </authorList>
    </citation>
    <scope>NUCLEOTIDE SEQUENCE [LARGE SCALE GENOMIC DNA]</scope>
    <source>
        <strain evidence="1 2">Am2</strain>
    </source>
</reference>
<keyword evidence="2" id="KW-1185">Reference proteome</keyword>
<gene>
    <name evidence="1" type="ORF">MsAm2_04470</name>
</gene>
<dbReference type="RefSeq" id="WP_338098196.1">
    <property type="nucleotide sequence ID" value="NZ_CP131061.1"/>
</dbReference>
<evidence type="ECO:0000313" key="1">
    <source>
        <dbReference type="EMBL" id="WNY26675.1"/>
    </source>
</evidence>
<evidence type="ECO:0000313" key="2">
    <source>
        <dbReference type="Proteomes" id="UP001304970"/>
    </source>
</evidence>
<dbReference type="EMBL" id="CP131061">
    <property type="protein sequence ID" value="WNY26675.1"/>
    <property type="molecule type" value="Genomic_DNA"/>
</dbReference>
<accession>A0AA96ZVB5</accession>